<dbReference type="GO" id="GO:0008654">
    <property type="term" value="P:phospholipid biosynthetic process"/>
    <property type="evidence" value="ECO:0007669"/>
    <property type="project" value="InterPro"/>
</dbReference>
<keyword evidence="7" id="KW-0812">Transmembrane</keyword>
<evidence type="ECO:0000256" key="4">
    <source>
        <dbReference type="ARBA" id="ARBA00023136"/>
    </source>
</evidence>
<dbReference type="KEGG" id="bpg:Bathy02g03080"/>
<dbReference type="eggNOG" id="KOG2877">
    <property type="taxonomic scope" value="Eukaryota"/>
</dbReference>
<dbReference type="STRING" id="41875.K8EAT5"/>
<dbReference type="RefSeq" id="XP_007514737.1">
    <property type="nucleotide sequence ID" value="XM_007514675.1"/>
</dbReference>
<sequence>MTVLHATSLRTTRWKESQCCHFKNDVLGGRKRKHHVHADASKCEQVHSYLHTSPKSTILERAFLERYWTFMVHTFCPKWLAPNLITTLGLCFVILNVSLVLYFSPELDGSSPNWVYAVCAVGFWIYQTMDGMDGKQARRTGTGSPLGEVVDHGCDAFSACAYATILCDAFSFNAKTNRLLVCAITSCGRWNFGLDTVTSTYQGLLPINDFDAQEIQIICQIVFLLTAYLGPSGWKEINVPVPTFVSPSGTIPVGLLFMGVASIVSYTTRFITVVKTVRKRRQVKSGSVATGEGKRRTSTRAQMKKNGGLPPHWPQDRSLAAVYLTVVVIELCFFNAVYHSKNFIAAHICACVMFTEVMVRVMQIRVSDPNFRVFNWTHAIVAYVASQVIEKTDDVGMGTVIAVALATFFYRFFHLVAQVTGCLGLHPNIFVIKKAAGNHKKGKKGH</sequence>
<evidence type="ECO:0000256" key="2">
    <source>
        <dbReference type="ARBA" id="ARBA00010441"/>
    </source>
</evidence>
<dbReference type="GeneID" id="19017421"/>
<keyword evidence="9" id="KW-1185">Reference proteome</keyword>
<dbReference type="Proteomes" id="UP000198341">
    <property type="component" value="Chromosome 2"/>
</dbReference>
<comment type="subcellular location">
    <subcellularLocation>
        <location evidence="1">Membrane</location>
    </subcellularLocation>
</comment>
<dbReference type="InterPro" id="IPR043130">
    <property type="entry name" value="CDP-OH_PTrfase_TM_dom"/>
</dbReference>
<dbReference type="GO" id="GO:0016020">
    <property type="term" value="C:membrane"/>
    <property type="evidence" value="ECO:0007669"/>
    <property type="project" value="UniProtKB-SubCell"/>
</dbReference>
<evidence type="ECO:0000256" key="5">
    <source>
        <dbReference type="RuleBase" id="RU003750"/>
    </source>
</evidence>
<evidence type="ECO:0000313" key="8">
    <source>
        <dbReference type="EMBL" id="CCO14977.1"/>
    </source>
</evidence>
<evidence type="ECO:0000256" key="7">
    <source>
        <dbReference type="SAM" id="Phobius"/>
    </source>
</evidence>
<proteinExistence type="inferred from homology"/>
<dbReference type="InterPro" id="IPR048254">
    <property type="entry name" value="CDP_ALCOHOL_P_TRANSF_CS"/>
</dbReference>
<feature type="transmembrane region" description="Helical" evidence="7">
    <location>
        <begin position="254"/>
        <end position="274"/>
    </location>
</feature>
<keyword evidence="7" id="KW-1133">Transmembrane helix</keyword>
<organism evidence="8 9">
    <name type="scientific">Bathycoccus prasinos</name>
    <dbReference type="NCBI Taxonomy" id="41875"/>
    <lineage>
        <taxon>Eukaryota</taxon>
        <taxon>Viridiplantae</taxon>
        <taxon>Chlorophyta</taxon>
        <taxon>Mamiellophyceae</taxon>
        <taxon>Mamiellales</taxon>
        <taxon>Bathycoccaceae</taxon>
        <taxon>Bathycoccus</taxon>
    </lineage>
</organism>
<evidence type="ECO:0000256" key="6">
    <source>
        <dbReference type="SAM" id="MobiDB-lite"/>
    </source>
</evidence>
<feature type="region of interest" description="Disordered" evidence="6">
    <location>
        <begin position="285"/>
        <end position="309"/>
    </location>
</feature>
<dbReference type="Pfam" id="PF01066">
    <property type="entry name" value="CDP-OH_P_transf"/>
    <property type="match status" value="1"/>
</dbReference>
<dbReference type="OrthoDB" id="196717at2759"/>
<protein>
    <submittedName>
        <fullName evidence="8">Choline/ethanolaminephosphotransferase 1</fullName>
    </submittedName>
</protein>
<dbReference type="Gene3D" id="1.20.120.1760">
    <property type="match status" value="1"/>
</dbReference>
<dbReference type="PIRSF" id="PIRSF015665">
    <property type="entry name" value="CHOPT"/>
    <property type="match status" value="1"/>
</dbReference>
<feature type="transmembrane region" description="Helical" evidence="7">
    <location>
        <begin position="395"/>
        <end position="413"/>
    </location>
</feature>
<comment type="similarity">
    <text evidence="2 5">Belongs to the CDP-alcohol phosphatidyltransferase class-I family.</text>
</comment>
<reference evidence="8 9" key="1">
    <citation type="submission" date="2011-10" db="EMBL/GenBank/DDBJ databases">
        <authorList>
            <person name="Genoscope - CEA"/>
        </authorList>
    </citation>
    <scope>NUCLEOTIDE SEQUENCE [LARGE SCALE GENOMIC DNA]</scope>
    <source>
        <strain evidence="8 9">RCC 1105</strain>
    </source>
</reference>
<dbReference type="GO" id="GO:0016780">
    <property type="term" value="F:phosphotransferase activity, for other substituted phosphate groups"/>
    <property type="evidence" value="ECO:0007669"/>
    <property type="project" value="InterPro"/>
</dbReference>
<accession>K8EAT5</accession>
<dbReference type="AlphaFoldDB" id="K8EAT5"/>
<feature type="transmembrane region" description="Helical" evidence="7">
    <location>
        <begin position="344"/>
        <end position="361"/>
    </location>
</feature>
<feature type="transmembrane region" description="Helical" evidence="7">
    <location>
        <begin position="319"/>
        <end position="338"/>
    </location>
</feature>
<dbReference type="EMBL" id="FO082277">
    <property type="protein sequence ID" value="CCO14977.1"/>
    <property type="molecule type" value="Genomic_DNA"/>
</dbReference>
<keyword evidence="4 7" id="KW-0472">Membrane</keyword>
<feature type="transmembrane region" description="Helical" evidence="7">
    <location>
        <begin position="215"/>
        <end position="234"/>
    </location>
</feature>
<dbReference type="PANTHER" id="PTHR10414:SF37">
    <property type="entry name" value="BB IN A BOXCAR, ISOFORM C"/>
    <property type="match status" value="1"/>
</dbReference>
<name>K8EAT5_9CHLO</name>
<evidence type="ECO:0000256" key="3">
    <source>
        <dbReference type="ARBA" id="ARBA00022679"/>
    </source>
</evidence>
<dbReference type="PANTHER" id="PTHR10414">
    <property type="entry name" value="ETHANOLAMINEPHOSPHOTRANSFERASE"/>
    <property type="match status" value="1"/>
</dbReference>
<keyword evidence="3 5" id="KW-0808">Transferase</keyword>
<dbReference type="PROSITE" id="PS00379">
    <property type="entry name" value="CDP_ALCOHOL_P_TRANSF"/>
    <property type="match status" value="1"/>
</dbReference>
<dbReference type="InterPro" id="IPR014472">
    <property type="entry name" value="CHOPT"/>
</dbReference>
<evidence type="ECO:0000256" key="1">
    <source>
        <dbReference type="ARBA" id="ARBA00004370"/>
    </source>
</evidence>
<feature type="transmembrane region" description="Helical" evidence="7">
    <location>
        <begin position="114"/>
        <end position="129"/>
    </location>
</feature>
<feature type="transmembrane region" description="Helical" evidence="7">
    <location>
        <begin position="80"/>
        <end position="102"/>
    </location>
</feature>
<dbReference type="InterPro" id="IPR000462">
    <property type="entry name" value="CDP-OH_P_trans"/>
</dbReference>
<gene>
    <name evidence="8" type="ORF">Bathy02g03080</name>
</gene>
<evidence type="ECO:0000313" key="9">
    <source>
        <dbReference type="Proteomes" id="UP000198341"/>
    </source>
</evidence>